<reference evidence="2" key="1">
    <citation type="submission" date="2015-06" db="EMBL/GenBank/DDBJ databases">
        <title>Expansion of signal transduction pathways in fungi by whole-genome duplication.</title>
        <authorList>
            <consortium name="DOE Joint Genome Institute"/>
            <person name="Corrochano L.M."/>
            <person name="Kuo A."/>
            <person name="Marcet-Houben M."/>
            <person name="Polaino S."/>
            <person name="Salamov A."/>
            <person name="Villalobos J.M."/>
            <person name="Alvarez M.I."/>
            <person name="Avalos J."/>
            <person name="Benito E.P."/>
            <person name="Benoit I."/>
            <person name="Burger G."/>
            <person name="Camino L.P."/>
            <person name="Canovas D."/>
            <person name="Cerda-Olmedo E."/>
            <person name="Cheng J.-F."/>
            <person name="Dominguez A."/>
            <person name="Elias M."/>
            <person name="Eslava A.P."/>
            <person name="Glaser F."/>
            <person name="Grimwood J."/>
            <person name="Gutierrez G."/>
            <person name="Heitman J."/>
            <person name="Henrissat B."/>
            <person name="Iturriaga E.A."/>
            <person name="Lang B.F."/>
            <person name="Lavin J.L."/>
            <person name="Lee S."/>
            <person name="Li W."/>
            <person name="Lindquist E."/>
            <person name="Lopez-Garcia S."/>
            <person name="Luque E.M."/>
            <person name="Marcos A.T."/>
            <person name="Martin J."/>
            <person name="McCluskey K."/>
            <person name="Medina H.R."/>
            <person name="Miralles-Duran A."/>
            <person name="Miyazaki A."/>
            <person name="Munoz-Torres E."/>
            <person name="Oguiza J.A."/>
            <person name="Ohm R."/>
            <person name="Olmedo M."/>
            <person name="Orejas M."/>
            <person name="Ortiz-Castellanos L."/>
            <person name="Pisabarro A.G."/>
            <person name="Rodriguez-Romero J."/>
            <person name="Ruiz-Herrera J."/>
            <person name="Ruiz-Vazquez R."/>
            <person name="Sanz C."/>
            <person name="Schackwitz W."/>
            <person name="Schmutz J."/>
            <person name="Shahriari M."/>
            <person name="Shelest E."/>
            <person name="Silva-Franco F."/>
            <person name="Soanes D."/>
            <person name="Syed K."/>
            <person name="Tagua V.G."/>
            <person name="Talbot N.J."/>
            <person name="Thon M."/>
            <person name="De vries R.P."/>
            <person name="Wiebenga A."/>
            <person name="Yadav J.S."/>
            <person name="Braun E.L."/>
            <person name="Baker S."/>
            <person name="Garre V."/>
            <person name="Horwitz B."/>
            <person name="Torres-Martinez S."/>
            <person name="Idnurm A."/>
            <person name="Herrera-Estrella A."/>
            <person name="Gabaldon T."/>
            <person name="Grigoriev I.V."/>
        </authorList>
    </citation>
    <scope>NUCLEOTIDE SEQUENCE [LARGE SCALE GENOMIC DNA]</scope>
    <source>
        <strain evidence="2">NRRL 1555(-)</strain>
    </source>
</reference>
<evidence type="ECO:0000313" key="2">
    <source>
        <dbReference type="Proteomes" id="UP000077315"/>
    </source>
</evidence>
<sequence>MYPSANKGPKSTLKITGIIQLKISELHNSINEYTFEKPTPDYDLRRLYHMSQKLDICCKSLSVIEKLCEEKNLKRKTITKRKKRTVYKRLNLETWSDAKCKIEFCITLPETFHNFVIDINVKCIKFLCQTLGYQVDI</sequence>
<proteinExistence type="predicted"/>
<dbReference type="VEuPathDB" id="FungiDB:PHYBLDRAFT_165382"/>
<accession>A0A162UL37</accession>
<dbReference type="Proteomes" id="UP000077315">
    <property type="component" value="Unassembled WGS sequence"/>
</dbReference>
<name>A0A162UL37_PHYB8</name>
<dbReference type="InParanoid" id="A0A162UL37"/>
<dbReference type="AlphaFoldDB" id="A0A162UL37"/>
<organism evidence="1 2">
    <name type="scientific">Phycomyces blakesleeanus (strain ATCC 8743b / DSM 1359 / FGSC 10004 / NBRC 33097 / NRRL 1555)</name>
    <dbReference type="NCBI Taxonomy" id="763407"/>
    <lineage>
        <taxon>Eukaryota</taxon>
        <taxon>Fungi</taxon>
        <taxon>Fungi incertae sedis</taxon>
        <taxon>Mucoromycota</taxon>
        <taxon>Mucoromycotina</taxon>
        <taxon>Mucoromycetes</taxon>
        <taxon>Mucorales</taxon>
        <taxon>Phycomycetaceae</taxon>
        <taxon>Phycomyces</taxon>
    </lineage>
</organism>
<keyword evidence="2" id="KW-1185">Reference proteome</keyword>
<dbReference type="EMBL" id="KV440975">
    <property type="protein sequence ID" value="OAD76882.1"/>
    <property type="molecule type" value="Genomic_DNA"/>
</dbReference>
<dbReference type="GeneID" id="28996128"/>
<dbReference type="RefSeq" id="XP_018294922.1">
    <property type="nucleotide sequence ID" value="XM_018435222.1"/>
</dbReference>
<evidence type="ECO:0000313" key="1">
    <source>
        <dbReference type="EMBL" id="OAD76882.1"/>
    </source>
</evidence>
<protein>
    <submittedName>
        <fullName evidence="1">Uncharacterized protein</fullName>
    </submittedName>
</protein>
<gene>
    <name evidence="1" type="ORF">PHYBLDRAFT_165382</name>
</gene>